<reference evidence="2 3" key="1">
    <citation type="submission" date="2014-04" db="EMBL/GenBank/DDBJ databases">
        <authorList>
            <consortium name="DOE Joint Genome Institute"/>
            <person name="Kuo A."/>
            <person name="Kohler A."/>
            <person name="Nagy L.G."/>
            <person name="Floudas D."/>
            <person name="Copeland A."/>
            <person name="Barry K.W."/>
            <person name="Cichocki N."/>
            <person name="Veneault-Fourrey C."/>
            <person name="LaButti K."/>
            <person name="Lindquist E.A."/>
            <person name="Lipzen A."/>
            <person name="Lundell T."/>
            <person name="Morin E."/>
            <person name="Murat C."/>
            <person name="Sun H."/>
            <person name="Tunlid A."/>
            <person name="Henrissat B."/>
            <person name="Grigoriev I.V."/>
            <person name="Hibbett D.S."/>
            <person name="Martin F."/>
            <person name="Nordberg H.P."/>
            <person name="Cantor M.N."/>
            <person name="Hua S.X."/>
        </authorList>
    </citation>
    <scope>NUCLEOTIDE SEQUENCE [LARGE SCALE GENOMIC DNA]</scope>
    <source>
        <strain evidence="2 3">Foug A</strain>
    </source>
</reference>
<keyword evidence="3" id="KW-1185">Reference proteome</keyword>
<reference evidence="3" key="2">
    <citation type="submission" date="2015-01" db="EMBL/GenBank/DDBJ databases">
        <title>Evolutionary Origins and Diversification of the Mycorrhizal Mutualists.</title>
        <authorList>
            <consortium name="DOE Joint Genome Institute"/>
            <consortium name="Mycorrhizal Genomics Consortium"/>
            <person name="Kohler A."/>
            <person name="Kuo A."/>
            <person name="Nagy L.G."/>
            <person name="Floudas D."/>
            <person name="Copeland A."/>
            <person name="Barry K.W."/>
            <person name="Cichocki N."/>
            <person name="Veneault-Fourrey C."/>
            <person name="LaButti K."/>
            <person name="Lindquist E.A."/>
            <person name="Lipzen A."/>
            <person name="Lundell T."/>
            <person name="Morin E."/>
            <person name="Murat C."/>
            <person name="Riley R."/>
            <person name="Ohm R."/>
            <person name="Sun H."/>
            <person name="Tunlid A."/>
            <person name="Henrissat B."/>
            <person name="Grigoriev I.V."/>
            <person name="Hibbett D.S."/>
            <person name="Martin F."/>
        </authorList>
    </citation>
    <scope>NUCLEOTIDE SEQUENCE [LARGE SCALE GENOMIC DNA]</scope>
    <source>
        <strain evidence="3">Foug A</strain>
    </source>
</reference>
<dbReference type="Proteomes" id="UP000053989">
    <property type="component" value="Unassembled WGS sequence"/>
</dbReference>
<feature type="region of interest" description="Disordered" evidence="1">
    <location>
        <begin position="67"/>
        <end position="140"/>
    </location>
</feature>
<feature type="compositionally biased region" description="Low complexity" evidence="1">
    <location>
        <begin position="97"/>
        <end position="125"/>
    </location>
</feature>
<proteinExistence type="predicted"/>
<evidence type="ECO:0000313" key="2">
    <source>
        <dbReference type="EMBL" id="KIM68864.1"/>
    </source>
</evidence>
<accession>A0A0C3EKW6</accession>
<protein>
    <submittedName>
        <fullName evidence="2">Uncharacterized protein</fullName>
    </submittedName>
</protein>
<dbReference type="OrthoDB" id="2985494at2759"/>
<dbReference type="InParanoid" id="A0A0C3EKW6"/>
<dbReference type="AlphaFoldDB" id="A0A0C3EKW6"/>
<gene>
    <name evidence="2" type="ORF">SCLCIDRAFT_899722</name>
</gene>
<sequence>MHTLVRIGDEFNQAIADSANDTAMCRSRIAELERRNRETCTTENETAHQKLSRVKRVMGALLEEIGGWYPDNPDPDRSPRWEIPQLRALGSPPPPSASALLGRHSISPQCMSPPSSPPRSISSPSRPTPPFKSSTLGPELEWRMSTNRTPKSAEVICPIPWTWLQQRLGLDEDMVSSALRILVILRRLN</sequence>
<evidence type="ECO:0000256" key="1">
    <source>
        <dbReference type="SAM" id="MobiDB-lite"/>
    </source>
</evidence>
<dbReference type="EMBL" id="KN822008">
    <property type="protein sequence ID" value="KIM68864.1"/>
    <property type="molecule type" value="Genomic_DNA"/>
</dbReference>
<evidence type="ECO:0000313" key="3">
    <source>
        <dbReference type="Proteomes" id="UP000053989"/>
    </source>
</evidence>
<name>A0A0C3EKW6_9AGAM</name>
<dbReference type="HOGENOM" id="CLU_1435218_0_0_1"/>
<organism evidence="2 3">
    <name type="scientific">Scleroderma citrinum Foug A</name>
    <dbReference type="NCBI Taxonomy" id="1036808"/>
    <lineage>
        <taxon>Eukaryota</taxon>
        <taxon>Fungi</taxon>
        <taxon>Dikarya</taxon>
        <taxon>Basidiomycota</taxon>
        <taxon>Agaricomycotina</taxon>
        <taxon>Agaricomycetes</taxon>
        <taxon>Agaricomycetidae</taxon>
        <taxon>Boletales</taxon>
        <taxon>Sclerodermatineae</taxon>
        <taxon>Sclerodermataceae</taxon>
        <taxon>Scleroderma</taxon>
    </lineage>
</organism>